<dbReference type="InterPro" id="IPR036388">
    <property type="entry name" value="WH-like_DNA-bd_sf"/>
</dbReference>
<accession>A0ABP8RR44</accession>
<evidence type="ECO:0000313" key="3">
    <source>
        <dbReference type="Proteomes" id="UP001501598"/>
    </source>
</evidence>
<dbReference type="InterPro" id="IPR001845">
    <property type="entry name" value="HTH_ArsR_DNA-bd_dom"/>
</dbReference>
<sequence length="111" mass="11846">MGQRLPEPAVESIELTAVLSALADPTRRALMGALHRSDGPRDCATLDRSVASGLSAPTLSHHYKVLRESGLTRTVAEGRSRIISVRRDDMEERFPGLLAAVLGAPVDNSAS</sequence>
<feature type="domain" description="HTH arsR-type" evidence="1">
    <location>
        <begin position="7"/>
        <end position="105"/>
    </location>
</feature>
<keyword evidence="3" id="KW-1185">Reference proteome</keyword>
<protein>
    <submittedName>
        <fullName evidence="2">Helix-turn-helix domain-containing protein</fullName>
    </submittedName>
</protein>
<dbReference type="InterPro" id="IPR036390">
    <property type="entry name" value="WH_DNA-bd_sf"/>
</dbReference>
<dbReference type="PROSITE" id="PS50987">
    <property type="entry name" value="HTH_ARSR_2"/>
    <property type="match status" value="1"/>
</dbReference>
<evidence type="ECO:0000313" key="2">
    <source>
        <dbReference type="EMBL" id="GAA4545857.1"/>
    </source>
</evidence>
<dbReference type="Pfam" id="PF12840">
    <property type="entry name" value="HTH_20"/>
    <property type="match status" value="1"/>
</dbReference>
<gene>
    <name evidence="2" type="ORF">GCM10023175_26590</name>
</gene>
<dbReference type="RefSeq" id="WP_345416798.1">
    <property type="nucleotide sequence ID" value="NZ_BAABGT010000032.1"/>
</dbReference>
<dbReference type="SMART" id="SM00418">
    <property type="entry name" value="HTH_ARSR"/>
    <property type="match status" value="1"/>
</dbReference>
<dbReference type="EMBL" id="BAABGT010000032">
    <property type="protein sequence ID" value="GAA4545857.1"/>
    <property type="molecule type" value="Genomic_DNA"/>
</dbReference>
<reference evidence="3" key="1">
    <citation type="journal article" date="2019" name="Int. J. Syst. Evol. Microbiol.">
        <title>The Global Catalogue of Microorganisms (GCM) 10K type strain sequencing project: providing services to taxonomists for standard genome sequencing and annotation.</title>
        <authorList>
            <consortium name="The Broad Institute Genomics Platform"/>
            <consortium name="The Broad Institute Genome Sequencing Center for Infectious Disease"/>
            <person name="Wu L."/>
            <person name="Ma J."/>
        </authorList>
    </citation>
    <scope>NUCLEOTIDE SEQUENCE [LARGE SCALE GENOMIC DNA]</scope>
    <source>
        <strain evidence="3">JCM 17906</strain>
    </source>
</reference>
<dbReference type="Gene3D" id="1.10.10.10">
    <property type="entry name" value="Winged helix-like DNA-binding domain superfamily/Winged helix DNA-binding domain"/>
    <property type="match status" value="1"/>
</dbReference>
<dbReference type="CDD" id="cd00090">
    <property type="entry name" value="HTH_ARSR"/>
    <property type="match status" value="1"/>
</dbReference>
<evidence type="ECO:0000259" key="1">
    <source>
        <dbReference type="PROSITE" id="PS50987"/>
    </source>
</evidence>
<comment type="caution">
    <text evidence="2">The sequence shown here is derived from an EMBL/GenBank/DDBJ whole genome shotgun (WGS) entry which is preliminary data.</text>
</comment>
<name>A0ABP8RR44_9PSEU</name>
<dbReference type="Proteomes" id="UP001501598">
    <property type="component" value="Unassembled WGS sequence"/>
</dbReference>
<organism evidence="2 3">
    <name type="scientific">Pseudonocardia xishanensis</name>
    <dbReference type="NCBI Taxonomy" id="630995"/>
    <lineage>
        <taxon>Bacteria</taxon>
        <taxon>Bacillati</taxon>
        <taxon>Actinomycetota</taxon>
        <taxon>Actinomycetes</taxon>
        <taxon>Pseudonocardiales</taxon>
        <taxon>Pseudonocardiaceae</taxon>
        <taxon>Pseudonocardia</taxon>
    </lineage>
</organism>
<dbReference type="InterPro" id="IPR011991">
    <property type="entry name" value="ArsR-like_HTH"/>
</dbReference>
<dbReference type="SUPFAM" id="SSF46785">
    <property type="entry name" value="Winged helix' DNA-binding domain"/>
    <property type="match status" value="1"/>
</dbReference>
<proteinExistence type="predicted"/>